<gene>
    <name evidence="1" type="ORF">SMACR_01059</name>
</gene>
<dbReference type="AlphaFoldDB" id="A0A8S8ZWX6"/>
<evidence type="ECO:0000313" key="1">
    <source>
        <dbReference type="EMBL" id="KAA8632752.1"/>
    </source>
</evidence>
<dbReference type="Proteomes" id="UP000433876">
    <property type="component" value="Unassembled WGS sequence"/>
</dbReference>
<organism evidence="1 2">
    <name type="scientific">Sordaria macrospora</name>
    <dbReference type="NCBI Taxonomy" id="5147"/>
    <lineage>
        <taxon>Eukaryota</taxon>
        <taxon>Fungi</taxon>
        <taxon>Dikarya</taxon>
        <taxon>Ascomycota</taxon>
        <taxon>Pezizomycotina</taxon>
        <taxon>Sordariomycetes</taxon>
        <taxon>Sordariomycetidae</taxon>
        <taxon>Sordariales</taxon>
        <taxon>Sordariaceae</taxon>
        <taxon>Sordaria</taxon>
    </lineage>
</organism>
<name>A0A8S8ZWX6_SORMA</name>
<comment type="caution">
    <text evidence="1">The sequence shown here is derived from an EMBL/GenBank/DDBJ whole genome shotgun (WGS) entry which is preliminary data.</text>
</comment>
<dbReference type="VEuPathDB" id="FungiDB:SMAC_01059"/>
<proteinExistence type="predicted"/>
<protein>
    <submittedName>
        <fullName evidence="1">Uncharacterized protein</fullName>
    </submittedName>
</protein>
<dbReference type="EMBL" id="NMPR01000048">
    <property type="protein sequence ID" value="KAA8632752.1"/>
    <property type="molecule type" value="Genomic_DNA"/>
</dbReference>
<sequence>MVVYLHDVMPRIGLRWRYYSHNGAHFMITPHTRRDTAIFTALCALVESALPGAKMSSRPAKNQAERYFVEAVNAATRFVRKTPAMLDYMDPLAGLGLTGVQERGVTNRYKHRSIIAGIEQ</sequence>
<reference evidence="1 2" key="1">
    <citation type="submission" date="2017-07" db="EMBL/GenBank/DDBJ databases">
        <title>Genome sequence of the Sordaria macrospora wild type strain R19027.</title>
        <authorList>
            <person name="Nowrousian M."/>
            <person name="Teichert I."/>
            <person name="Kueck U."/>
        </authorList>
    </citation>
    <scope>NUCLEOTIDE SEQUENCE [LARGE SCALE GENOMIC DNA]</scope>
    <source>
        <strain evidence="1 2">R19027</strain>
        <tissue evidence="1">Mycelium</tissue>
    </source>
</reference>
<evidence type="ECO:0000313" key="2">
    <source>
        <dbReference type="Proteomes" id="UP000433876"/>
    </source>
</evidence>
<accession>A0A8S8ZWX6</accession>